<dbReference type="EMBL" id="CP054621">
    <property type="protein sequence ID" value="QKS53887.1"/>
    <property type="molecule type" value="Genomic_DNA"/>
</dbReference>
<evidence type="ECO:0000256" key="9">
    <source>
        <dbReference type="ARBA" id="ARBA00049535"/>
    </source>
</evidence>
<keyword evidence="7" id="KW-0067">ATP-binding</keyword>
<evidence type="ECO:0000256" key="2">
    <source>
        <dbReference type="ARBA" id="ARBA00022679"/>
    </source>
</evidence>
<keyword evidence="6 11" id="KW-0418">Kinase</keyword>
<evidence type="ECO:0000256" key="7">
    <source>
        <dbReference type="ARBA" id="ARBA00022840"/>
    </source>
</evidence>
<evidence type="ECO:0000256" key="5">
    <source>
        <dbReference type="ARBA" id="ARBA00022741"/>
    </source>
</evidence>
<dbReference type="GO" id="GO:0006164">
    <property type="term" value="P:purine nucleotide biosynthetic process"/>
    <property type="evidence" value="ECO:0007669"/>
    <property type="project" value="TreeGrafter"/>
</dbReference>
<keyword evidence="11" id="KW-0614">Plasmid</keyword>
<keyword evidence="4" id="KW-0545">Nucleotide biosynthesis</keyword>
<accession>A0A6N1ATR6</accession>
<gene>
    <name evidence="11" type="ORF">HUE56_25570</name>
</gene>
<dbReference type="GO" id="GO:0000287">
    <property type="term" value="F:magnesium ion binding"/>
    <property type="evidence" value="ECO:0007669"/>
    <property type="project" value="InterPro"/>
</dbReference>
<dbReference type="InterPro" id="IPR005946">
    <property type="entry name" value="Rib-P_diPkinase"/>
</dbReference>
<dbReference type="PANTHER" id="PTHR10210:SF32">
    <property type="entry name" value="RIBOSE-PHOSPHATE PYROPHOSPHOKINASE 2"/>
    <property type="match status" value="1"/>
</dbReference>
<dbReference type="GO" id="GO:0005524">
    <property type="term" value="F:ATP binding"/>
    <property type="evidence" value="ECO:0007669"/>
    <property type="project" value="UniProtKB-KW"/>
</dbReference>
<dbReference type="Pfam" id="PF13793">
    <property type="entry name" value="Pribosyltran_N"/>
    <property type="match status" value="1"/>
</dbReference>
<dbReference type="AlphaFoldDB" id="A0A6N1ATR6"/>
<evidence type="ECO:0000256" key="3">
    <source>
        <dbReference type="ARBA" id="ARBA00022723"/>
    </source>
</evidence>
<dbReference type="Pfam" id="PF14572">
    <property type="entry name" value="Pribosyl_synth"/>
    <property type="match status" value="1"/>
</dbReference>
<name>A0A6N1ATR6_9PROT</name>
<dbReference type="Gene3D" id="3.40.50.2020">
    <property type="match status" value="2"/>
</dbReference>
<keyword evidence="2" id="KW-0808">Transferase</keyword>
<dbReference type="KEGG" id="aoz:HUE56_25570"/>
<dbReference type="NCBIfam" id="TIGR01251">
    <property type="entry name" value="ribP_PPkin"/>
    <property type="match status" value="1"/>
</dbReference>
<keyword evidence="8" id="KW-0460">Magnesium</keyword>
<evidence type="ECO:0000313" key="11">
    <source>
        <dbReference type="EMBL" id="QKS53887.1"/>
    </source>
</evidence>
<protein>
    <recommendedName>
        <fullName evidence="1">ribose-phosphate diphosphokinase</fullName>
        <ecNumber evidence="1">2.7.6.1</ecNumber>
    </recommendedName>
</protein>
<evidence type="ECO:0000256" key="4">
    <source>
        <dbReference type="ARBA" id="ARBA00022727"/>
    </source>
</evidence>
<reference evidence="11 12" key="1">
    <citation type="submission" date="2020-06" db="EMBL/GenBank/DDBJ databases">
        <title>Complete genome of Azosprillum oryzae KACC14407.</title>
        <authorList>
            <person name="Kim M."/>
            <person name="Park Y.-J."/>
            <person name="Shin J.-H."/>
        </authorList>
    </citation>
    <scope>NUCLEOTIDE SEQUENCE [LARGE SCALE GENOMIC DNA]</scope>
    <source>
        <strain evidence="11 12">KACC 14407</strain>
        <plasmid evidence="11 12">unnamed6</plasmid>
    </source>
</reference>
<dbReference type="GO" id="GO:0006015">
    <property type="term" value="P:5-phosphoribose 1-diphosphate biosynthetic process"/>
    <property type="evidence" value="ECO:0007669"/>
    <property type="project" value="TreeGrafter"/>
</dbReference>
<evidence type="ECO:0000313" key="12">
    <source>
        <dbReference type="Proteomes" id="UP000509702"/>
    </source>
</evidence>
<dbReference type="FunFam" id="3.40.50.2020:FF:000007">
    <property type="entry name" value="Ribose-phosphate pyrophosphokinase"/>
    <property type="match status" value="1"/>
</dbReference>
<dbReference type="GO" id="GO:0016301">
    <property type="term" value="F:kinase activity"/>
    <property type="evidence" value="ECO:0007669"/>
    <property type="project" value="UniProtKB-KW"/>
</dbReference>
<dbReference type="Proteomes" id="UP000509702">
    <property type="component" value="Plasmid unnamed6"/>
</dbReference>
<dbReference type="GO" id="GO:0005737">
    <property type="term" value="C:cytoplasm"/>
    <property type="evidence" value="ECO:0007669"/>
    <property type="project" value="TreeGrafter"/>
</dbReference>
<geneLocation type="plasmid" evidence="11 12">
    <name>unnamed6</name>
</geneLocation>
<proteinExistence type="predicted"/>
<keyword evidence="12" id="KW-1185">Reference proteome</keyword>
<dbReference type="InterPro" id="IPR029099">
    <property type="entry name" value="Pribosyltran_N"/>
</dbReference>
<keyword evidence="3" id="KW-0479">Metal-binding</keyword>
<dbReference type="SMART" id="SM01400">
    <property type="entry name" value="Pribosyltran_N"/>
    <property type="match status" value="1"/>
</dbReference>
<dbReference type="PANTHER" id="PTHR10210">
    <property type="entry name" value="RIBOSE-PHOSPHATE DIPHOSPHOKINASE FAMILY MEMBER"/>
    <property type="match status" value="1"/>
</dbReference>
<dbReference type="EC" id="2.7.6.1" evidence="1"/>
<evidence type="ECO:0000256" key="6">
    <source>
        <dbReference type="ARBA" id="ARBA00022777"/>
    </source>
</evidence>
<dbReference type="OrthoDB" id="324294at2"/>
<dbReference type="SUPFAM" id="SSF53271">
    <property type="entry name" value="PRTase-like"/>
    <property type="match status" value="2"/>
</dbReference>
<sequence>MTHDGMLLFDLDPHWRHGRRIATHLEIPISPHEERRFEDGEMKLRPLISVRDRDVFVVQSLLGDAHDSVHDKLWRLLLFTGALKDSSARRVTVVAPYLAYSRKDRRTKSRDPVATRQLAILFEAAGVDRVVTMDVHNQAAFENAFRCRTEHLLARPLFADHVKATAGNDPIVLLSPDVGGMKRVEQLHETLEHSLARPVGLAFMEKTRSAGVVGGGQLVGNVAGCRVLILDDLVATGTTMLRAAEACRTAGALSVVALATHGVFAPGAVDMLQSPAFDSVVVTDTVPPWRLEGDISVRRLTVLDTAPLFAEAIARMHAGGSLSDLL</sequence>
<dbReference type="GO" id="GO:0002189">
    <property type="term" value="C:ribose phosphate diphosphokinase complex"/>
    <property type="evidence" value="ECO:0007669"/>
    <property type="project" value="TreeGrafter"/>
</dbReference>
<keyword evidence="5" id="KW-0547">Nucleotide-binding</keyword>
<dbReference type="CDD" id="cd06223">
    <property type="entry name" value="PRTases_typeI"/>
    <property type="match status" value="1"/>
</dbReference>
<evidence type="ECO:0000256" key="8">
    <source>
        <dbReference type="ARBA" id="ARBA00022842"/>
    </source>
</evidence>
<organism evidence="11 12">
    <name type="scientific">Azospirillum oryzae</name>
    <dbReference type="NCBI Taxonomy" id="286727"/>
    <lineage>
        <taxon>Bacteria</taxon>
        <taxon>Pseudomonadati</taxon>
        <taxon>Pseudomonadota</taxon>
        <taxon>Alphaproteobacteria</taxon>
        <taxon>Rhodospirillales</taxon>
        <taxon>Azospirillaceae</taxon>
        <taxon>Azospirillum</taxon>
    </lineage>
</organism>
<feature type="domain" description="Ribose-phosphate pyrophosphokinase N-terminal" evidence="10">
    <location>
        <begin position="7"/>
        <end position="126"/>
    </location>
</feature>
<evidence type="ECO:0000259" key="10">
    <source>
        <dbReference type="Pfam" id="PF13793"/>
    </source>
</evidence>
<dbReference type="InterPro" id="IPR029057">
    <property type="entry name" value="PRTase-like"/>
</dbReference>
<comment type="catalytic activity">
    <reaction evidence="9">
        <text>D-ribose 5-phosphate + ATP = 5-phospho-alpha-D-ribose 1-diphosphate + AMP + H(+)</text>
        <dbReference type="Rhea" id="RHEA:15609"/>
        <dbReference type="ChEBI" id="CHEBI:15378"/>
        <dbReference type="ChEBI" id="CHEBI:30616"/>
        <dbReference type="ChEBI" id="CHEBI:58017"/>
        <dbReference type="ChEBI" id="CHEBI:78346"/>
        <dbReference type="ChEBI" id="CHEBI:456215"/>
        <dbReference type="EC" id="2.7.6.1"/>
    </reaction>
</comment>
<dbReference type="GO" id="GO:0004749">
    <property type="term" value="F:ribose phosphate diphosphokinase activity"/>
    <property type="evidence" value="ECO:0007669"/>
    <property type="project" value="UniProtKB-EC"/>
</dbReference>
<evidence type="ECO:0000256" key="1">
    <source>
        <dbReference type="ARBA" id="ARBA00013247"/>
    </source>
</evidence>
<dbReference type="RefSeq" id="WP_149199546.1">
    <property type="nucleotide sequence ID" value="NZ_BSOV01000002.1"/>
</dbReference>
<dbReference type="InterPro" id="IPR000836">
    <property type="entry name" value="PRTase_dom"/>
</dbReference>